<organism evidence="4 5">
    <name type="scientific">Chitinophaga polysaccharea</name>
    <dbReference type="NCBI Taxonomy" id="1293035"/>
    <lineage>
        <taxon>Bacteria</taxon>
        <taxon>Pseudomonadati</taxon>
        <taxon>Bacteroidota</taxon>
        <taxon>Chitinophagia</taxon>
        <taxon>Chitinophagales</taxon>
        <taxon>Chitinophagaceae</taxon>
        <taxon>Chitinophaga</taxon>
    </lineage>
</organism>
<keyword evidence="1" id="KW-0472">Membrane</keyword>
<gene>
    <name evidence="4" type="ORF">FHW36_10287</name>
</gene>
<dbReference type="PANTHER" id="PTHR30273:SF2">
    <property type="entry name" value="PROTEIN FECR"/>
    <property type="match status" value="1"/>
</dbReference>
<dbReference type="Pfam" id="PF16344">
    <property type="entry name" value="FecR_C"/>
    <property type="match status" value="1"/>
</dbReference>
<comment type="caution">
    <text evidence="4">The sequence shown here is derived from an EMBL/GenBank/DDBJ whole genome shotgun (WGS) entry which is preliminary data.</text>
</comment>
<dbReference type="EMBL" id="VIWO01000002">
    <property type="protein sequence ID" value="TWF42332.1"/>
    <property type="molecule type" value="Genomic_DNA"/>
</dbReference>
<sequence>MNLQAFMAEDFMLNESFVRYCLQSNDEDVAFWNDWIARNPHKRPETEKAREWVLRLGVRLNASEKQEEFSKLRAMIETDRVQGKRRKSYLPYVAAAAMFAGAVVGAWLWKKQPRTEHSAAMAYTTYHADSARKQVILADGSTVILNCNSTLKVPASFNQQERHLILQGEALYDVQKDDKRPFTVTAGQATVQVLGTVFKVRAYLFENNVQVSLLSGKVNVAADNAATALLPGQMVKTSRGGLIAGTFDAARESDWRSGRLLFKDASLQEIANLLEYWYGVKVHVAPRNYQAIHFNGQFMNKSLSEVIASITYITNLKINISGNELFINQ</sequence>
<dbReference type="Proteomes" id="UP000320811">
    <property type="component" value="Unassembled WGS sequence"/>
</dbReference>
<accession>A0A561PW48</accession>
<dbReference type="RefSeq" id="WP_145665676.1">
    <property type="nucleotide sequence ID" value="NZ_VIWO01000002.1"/>
</dbReference>
<evidence type="ECO:0000259" key="2">
    <source>
        <dbReference type="Pfam" id="PF04773"/>
    </source>
</evidence>
<dbReference type="GO" id="GO:0016989">
    <property type="term" value="F:sigma factor antagonist activity"/>
    <property type="evidence" value="ECO:0007669"/>
    <property type="project" value="TreeGrafter"/>
</dbReference>
<keyword evidence="1" id="KW-1133">Transmembrane helix</keyword>
<dbReference type="Gene3D" id="2.60.120.1440">
    <property type="match status" value="1"/>
</dbReference>
<protein>
    <submittedName>
        <fullName evidence="4">FecR family protein</fullName>
    </submittedName>
</protein>
<dbReference type="OrthoDB" id="1523735at2"/>
<dbReference type="InterPro" id="IPR032508">
    <property type="entry name" value="FecR_C"/>
</dbReference>
<dbReference type="PIRSF" id="PIRSF018266">
    <property type="entry name" value="FecR"/>
    <property type="match status" value="1"/>
</dbReference>
<proteinExistence type="predicted"/>
<dbReference type="InterPro" id="IPR006860">
    <property type="entry name" value="FecR"/>
</dbReference>
<reference evidence="4 5" key="1">
    <citation type="submission" date="2019-06" db="EMBL/GenBank/DDBJ databases">
        <title>Sorghum-associated microbial communities from plants grown in Nebraska, USA.</title>
        <authorList>
            <person name="Schachtman D."/>
        </authorList>
    </citation>
    <scope>NUCLEOTIDE SEQUENCE [LARGE SCALE GENOMIC DNA]</scope>
    <source>
        <strain evidence="4 5">1209</strain>
    </source>
</reference>
<keyword evidence="5" id="KW-1185">Reference proteome</keyword>
<dbReference type="Gene3D" id="3.55.50.30">
    <property type="match status" value="1"/>
</dbReference>
<evidence type="ECO:0000259" key="3">
    <source>
        <dbReference type="Pfam" id="PF16344"/>
    </source>
</evidence>
<feature type="domain" description="FecR protein" evidence="2">
    <location>
        <begin position="129"/>
        <end position="219"/>
    </location>
</feature>
<dbReference type="InterPro" id="IPR012373">
    <property type="entry name" value="Ferrdict_sens_TM"/>
</dbReference>
<evidence type="ECO:0000313" key="5">
    <source>
        <dbReference type="Proteomes" id="UP000320811"/>
    </source>
</evidence>
<dbReference type="AlphaFoldDB" id="A0A561PW48"/>
<evidence type="ECO:0000313" key="4">
    <source>
        <dbReference type="EMBL" id="TWF42332.1"/>
    </source>
</evidence>
<name>A0A561PW48_9BACT</name>
<dbReference type="Pfam" id="PF04773">
    <property type="entry name" value="FecR"/>
    <property type="match status" value="1"/>
</dbReference>
<feature type="transmembrane region" description="Helical" evidence="1">
    <location>
        <begin position="89"/>
        <end position="109"/>
    </location>
</feature>
<dbReference type="PANTHER" id="PTHR30273">
    <property type="entry name" value="PERIPLASMIC SIGNAL SENSOR AND SIGMA FACTOR ACTIVATOR FECR-RELATED"/>
    <property type="match status" value="1"/>
</dbReference>
<feature type="domain" description="Protein FecR C-terminal" evidence="3">
    <location>
        <begin position="259"/>
        <end position="327"/>
    </location>
</feature>
<keyword evidence="1" id="KW-0812">Transmembrane</keyword>
<evidence type="ECO:0000256" key="1">
    <source>
        <dbReference type="SAM" id="Phobius"/>
    </source>
</evidence>